<protein>
    <submittedName>
        <fullName evidence="2">Uncharacterized protein</fullName>
    </submittedName>
</protein>
<dbReference type="GeneTree" id="ENSGT01120000277942"/>
<organism evidence="2 3">
    <name type="scientific">Astatotilapia calliptera</name>
    <name type="common">Eastern happy</name>
    <name type="synonym">Chromis callipterus</name>
    <dbReference type="NCBI Taxonomy" id="8154"/>
    <lineage>
        <taxon>Eukaryota</taxon>
        <taxon>Metazoa</taxon>
        <taxon>Chordata</taxon>
        <taxon>Craniata</taxon>
        <taxon>Vertebrata</taxon>
        <taxon>Euteleostomi</taxon>
        <taxon>Actinopterygii</taxon>
        <taxon>Neopterygii</taxon>
        <taxon>Teleostei</taxon>
        <taxon>Neoteleostei</taxon>
        <taxon>Acanthomorphata</taxon>
        <taxon>Ovalentaria</taxon>
        <taxon>Cichlomorphae</taxon>
        <taxon>Cichliformes</taxon>
        <taxon>Cichlidae</taxon>
        <taxon>African cichlids</taxon>
        <taxon>Pseudocrenilabrinae</taxon>
        <taxon>Haplochromini</taxon>
        <taxon>Astatotilapia</taxon>
    </lineage>
</organism>
<accession>A0AAX7UJQ3</accession>
<dbReference type="Ensembl" id="ENSACLT00000074007.1">
    <property type="protein sequence ID" value="ENSACLP00000070168.1"/>
    <property type="gene ID" value="ENSACLG00000034096.1"/>
</dbReference>
<gene>
    <name evidence="2" type="primary">TSC22D3</name>
</gene>
<evidence type="ECO:0000313" key="2">
    <source>
        <dbReference type="Ensembl" id="ENSACLP00000070168.1"/>
    </source>
</evidence>
<feature type="compositionally biased region" description="Basic and acidic residues" evidence="1">
    <location>
        <begin position="8"/>
        <end position="24"/>
    </location>
</feature>
<keyword evidence="3" id="KW-1185">Reference proteome</keyword>
<dbReference type="Proteomes" id="UP000265100">
    <property type="component" value="Chromosome 15"/>
</dbReference>
<reference evidence="2" key="1">
    <citation type="submission" date="2018-05" db="EMBL/GenBank/DDBJ databases">
        <authorList>
            <person name="Datahose"/>
        </authorList>
    </citation>
    <scope>NUCLEOTIDE SEQUENCE</scope>
</reference>
<reference evidence="2" key="3">
    <citation type="submission" date="2025-09" db="UniProtKB">
        <authorList>
            <consortium name="Ensembl"/>
        </authorList>
    </citation>
    <scope>IDENTIFICATION</scope>
</reference>
<proteinExistence type="predicted"/>
<reference evidence="2" key="2">
    <citation type="submission" date="2025-08" db="UniProtKB">
        <authorList>
            <consortium name="Ensembl"/>
        </authorList>
    </citation>
    <scope>IDENTIFICATION</scope>
</reference>
<dbReference type="AlphaFoldDB" id="A0AAX7UJQ3"/>
<evidence type="ECO:0000256" key="1">
    <source>
        <dbReference type="SAM" id="MobiDB-lite"/>
    </source>
</evidence>
<evidence type="ECO:0000313" key="3">
    <source>
        <dbReference type="Proteomes" id="UP000265100"/>
    </source>
</evidence>
<feature type="region of interest" description="Disordered" evidence="1">
    <location>
        <begin position="1"/>
        <end position="24"/>
    </location>
</feature>
<sequence>MEVQDQESVGRWDRLGSRDPSSRADAIENICQEVMRKVETIGPIPPVAPLSLASGSPPGNDLNDILAHVLMLSRRCPFEDVRERCSQLLRNIQV</sequence>
<name>A0AAX7UJQ3_ASTCA</name>